<dbReference type="AlphaFoldDB" id="A0A1H3G4L9"/>
<reference evidence="1 2" key="1">
    <citation type="submission" date="2016-10" db="EMBL/GenBank/DDBJ databases">
        <authorList>
            <person name="de Groot N.N."/>
        </authorList>
    </citation>
    <scope>NUCLEOTIDE SEQUENCE [LARGE SCALE GENOMIC DNA]</scope>
    <source>
        <strain evidence="1 2">DSM 14045</strain>
    </source>
</reference>
<name>A0A1H3G4L9_9FIRM</name>
<dbReference type="EMBL" id="FNPG01000006">
    <property type="protein sequence ID" value="SDX97977.1"/>
    <property type="molecule type" value="Genomic_DNA"/>
</dbReference>
<accession>A0A1H3G4L9</accession>
<keyword evidence="2" id="KW-1185">Reference proteome</keyword>
<proteinExistence type="predicted"/>
<protein>
    <submittedName>
        <fullName evidence="1">Uncharacterized protein</fullName>
    </submittedName>
</protein>
<evidence type="ECO:0000313" key="2">
    <source>
        <dbReference type="Proteomes" id="UP000183918"/>
    </source>
</evidence>
<organism evidence="1 2">
    <name type="scientific">Lachnobacterium bovis DSM 14045</name>
    <dbReference type="NCBI Taxonomy" id="1122142"/>
    <lineage>
        <taxon>Bacteria</taxon>
        <taxon>Bacillati</taxon>
        <taxon>Bacillota</taxon>
        <taxon>Clostridia</taxon>
        <taxon>Lachnospirales</taxon>
        <taxon>Lachnospiraceae</taxon>
        <taxon>Lachnobacterium</taxon>
    </lineage>
</organism>
<dbReference type="Proteomes" id="UP000183918">
    <property type="component" value="Unassembled WGS sequence"/>
</dbReference>
<evidence type="ECO:0000313" key="1">
    <source>
        <dbReference type="EMBL" id="SDX97977.1"/>
    </source>
</evidence>
<feature type="non-terminal residue" evidence="1">
    <location>
        <position position="1"/>
    </location>
</feature>
<sequence length="58" mass="6851">ELEEPEINLEELIQPEEELVLESENKEIDSAIENEEEQNQEERFSADEIALMFDDEVK</sequence>
<gene>
    <name evidence="1" type="ORF">SAMN02910414_00429</name>
</gene>